<comment type="caution">
    <text evidence="1">The sequence shown here is derived from an EMBL/GenBank/DDBJ whole genome shotgun (WGS) entry which is preliminary data.</text>
</comment>
<dbReference type="Gene3D" id="3.10.129.10">
    <property type="entry name" value="Hotdog Thioesterase"/>
    <property type="match status" value="1"/>
</dbReference>
<gene>
    <name evidence="1" type="ORF">GCM10008994_27290</name>
</gene>
<reference evidence="1" key="2">
    <citation type="submission" date="2023-12" db="EMBL/GenBank/DDBJ databases">
        <authorList>
            <person name="Sun Q."/>
            <person name="Inoue M."/>
        </authorList>
    </citation>
    <scope>NUCLEOTIDE SEQUENCE</scope>
    <source>
        <strain evidence="1">JCM 14265</strain>
    </source>
</reference>
<dbReference type="InterPro" id="IPR029069">
    <property type="entry name" value="HotDog_dom_sf"/>
</dbReference>
<protein>
    <recommendedName>
        <fullName evidence="3">Acyl dehydratase</fullName>
    </recommendedName>
</protein>
<dbReference type="SUPFAM" id="SSF54637">
    <property type="entry name" value="Thioesterase/thiol ester dehydrase-isomerase"/>
    <property type="match status" value="1"/>
</dbReference>
<proteinExistence type="predicted"/>
<dbReference type="EMBL" id="BAAADQ010000015">
    <property type="protein sequence ID" value="GAA0550918.1"/>
    <property type="molecule type" value="Genomic_DNA"/>
</dbReference>
<organism evidence="1 2">
    <name type="scientific">Halorubrum ejinorense</name>
    <dbReference type="NCBI Taxonomy" id="425309"/>
    <lineage>
        <taxon>Archaea</taxon>
        <taxon>Methanobacteriati</taxon>
        <taxon>Methanobacteriota</taxon>
        <taxon>Stenosarchaea group</taxon>
        <taxon>Halobacteria</taxon>
        <taxon>Halobacteriales</taxon>
        <taxon>Haloferacaceae</taxon>
        <taxon>Halorubrum</taxon>
    </lineage>
</organism>
<evidence type="ECO:0000313" key="1">
    <source>
        <dbReference type="EMBL" id="GAA0550918.1"/>
    </source>
</evidence>
<dbReference type="AlphaFoldDB" id="A0AAV3SVX3"/>
<reference evidence="1" key="1">
    <citation type="journal article" date="2014" name="Int. J. Syst. Evol. Microbiol.">
        <title>Complete genome sequence of Corynebacterium casei LMG S-19264T (=DSM 44701T), isolated from a smear-ripened cheese.</title>
        <authorList>
            <consortium name="US DOE Joint Genome Institute (JGI-PGF)"/>
            <person name="Walter F."/>
            <person name="Albersmeier A."/>
            <person name="Kalinowski J."/>
            <person name="Ruckert C."/>
        </authorList>
    </citation>
    <scope>NUCLEOTIDE SEQUENCE</scope>
    <source>
        <strain evidence="1">JCM 14265</strain>
    </source>
</reference>
<evidence type="ECO:0008006" key="3">
    <source>
        <dbReference type="Google" id="ProtNLM"/>
    </source>
</evidence>
<evidence type="ECO:0000313" key="2">
    <source>
        <dbReference type="Proteomes" id="UP001501425"/>
    </source>
</evidence>
<dbReference type="Proteomes" id="UP001501425">
    <property type="component" value="Unassembled WGS sequence"/>
</dbReference>
<accession>A0AAV3SVX3</accession>
<sequence>MCRGTEPVHMERPREGETVTTDRTFTVDEVRRYAELSGDDQPRHTEPDDDGRVMVQGLLTATLPTELGGDLEVLARRMEFEFLEPVYTGEHVTCYATYDEVTERDDRYAFAWDVVCETDDGAAVLEATVEGIVWKND</sequence>
<name>A0AAV3SVX3_9EURY</name>